<dbReference type="OrthoDB" id="7275531at2"/>
<dbReference type="EMBL" id="BMJS01000006">
    <property type="protein sequence ID" value="GGF93814.1"/>
    <property type="molecule type" value="Genomic_DNA"/>
</dbReference>
<evidence type="ECO:0000259" key="1">
    <source>
        <dbReference type="Pfam" id="PF10979"/>
    </source>
</evidence>
<reference evidence="3" key="2">
    <citation type="submission" date="2020-09" db="EMBL/GenBank/DDBJ databases">
        <authorList>
            <person name="Sun Q."/>
            <person name="Zhou Y."/>
        </authorList>
    </citation>
    <scope>NUCLEOTIDE SEQUENCE</scope>
    <source>
        <strain evidence="3">CGMCC 1.15758</strain>
    </source>
</reference>
<evidence type="ECO:0000313" key="4">
    <source>
        <dbReference type="Proteomes" id="UP000636949"/>
    </source>
</evidence>
<feature type="domain" description="DUF7168" evidence="2">
    <location>
        <begin position="75"/>
        <end position="196"/>
    </location>
</feature>
<dbReference type="AlphaFoldDB" id="A0A8J3E8S7"/>
<feature type="domain" description="DUF2786" evidence="1">
    <location>
        <begin position="25"/>
        <end position="60"/>
    </location>
</feature>
<proteinExistence type="predicted"/>
<name>A0A8J3E8S7_9GAMM</name>
<comment type="caution">
    <text evidence="3">The sequence shown here is derived from an EMBL/GenBank/DDBJ whole genome shotgun (WGS) entry which is preliminary data.</text>
</comment>
<protein>
    <recommendedName>
        <fullName evidence="5">DUF2786 domain-containing protein</fullName>
    </recommendedName>
</protein>
<dbReference type="InterPro" id="IPR024498">
    <property type="entry name" value="DUF2786"/>
</dbReference>
<reference evidence="3" key="1">
    <citation type="journal article" date="2014" name="Int. J. Syst. Evol. Microbiol.">
        <title>Complete genome sequence of Corynebacterium casei LMG S-19264T (=DSM 44701T), isolated from a smear-ripened cheese.</title>
        <authorList>
            <consortium name="US DOE Joint Genome Institute (JGI-PGF)"/>
            <person name="Walter F."/>
            <person name="Albersmeier A."/>
            <person name="Kalinowski J."/>
            <person name="Ruckert C."/>
        </authorList>
    </citation>
    <scope>NUCLEOTIDE SEQUENCE</scope>
    <source>
        <strain evidence="3">CGMCC 1.15758</strain>
    </source>
</reference>
<dbReference type="Proteomes" id="UP000636949">
    <property type="component" value="Unassembled WGS sequence"/>
</dbReference>
<gene>
    <name evidence="3" type="ORF">GCM10010995_08810</name>
</gene>
<dbReference type="InterPro" id="IPR055592">
    <property type="entry name" value="DUF7168"/>
</dbReference>
<organism evidence="3 4">
    <name type="scientific">Cysteiniphilum litorale</name>
    <dbReference type="NCBI Taxonomy" id="2056700"/>
    <lineage>
        <taxon>Bacteria</taxon>
        <taxon>Pseudomonadati</taxon>
        <taxon>Pseudomonadota</taxon>
        <taxon>Gammaproteobacteria</taxon>
        <taxon>Thiotrichales</taxon>
        <taxon>Fastidiosibacteraceae</taxon>
        <taxon>Cysteiniphilum</taxon>
    </lineage>
</organism>
<keyword evidence="4" id="KW-1185">Reference proteome</keyword>
<accession>A0A8J3E8S7</accession>
<dbReference type="RefSeq" id="WP_117001779.1">
    <property type="nucleotide sequence ID" value="NZ_BMJS01000006.1"/>
</dbReference>
<sequence>MTNDKINQTEKTDKTNKLDKLDKQKDKIRKLLELSLSDNENEASIALKQAMSLMNAHNITKDEVYGQNMANKIITTPYYRIPDWYVTLHNTMAKVSGCFSVYCNGDSYDDTFGYIQITGRQRDVDNAEYLIVFLSREIEKSVNQYKAQLKKRNIKTQIASRVKAYRMGFISKIYNKMYECQNQFFSRANTENETDQSKGSEIICIDIASRINDARTYYTNVLGQTFYRASSQARYLNNSMNDGSKAAEQLSINQAVNQQESIKGLGIL</sequence>
<dbReference type="Pfam" id="PF10979">
    <property type="entry name" value="DUF2786"/>
    <property type="match status" value="1"/>
</dbReference>
<evidence type="ECO:0000259" key="2">
    <source>
        <dbReference type="Pfam" id="PF23771"/>
    </source>
</evidence>
<dbReference type="Pfam" id="PF23771">
    <property type="entry name" value="DUF7168"/>
    <property type="match status" value="1"/>
</dbReference>
<evidence type="ECO:0008006" key="5">
    <source>
        <dbReference type="Google" id="ProtNLM"/>
    </source>
</evidence>
<evidence type="ECO:0000313" key="3">
    <source>
        <dbReference type="EMBL" id="GGF93814.1"/>
    </source>
</evidence>